<evidence type="ECO:0000256" key="6">
    <source>
        <dbReference type="ARBA" id="ARBA00005159"/>
    </source>
</evidence>
<dbReference type="InterPro" id="IPR003203">
    <property type="entry name" value="CobU/CobP"/>
</dbReference>
<keyword evidence="15 19" id="KW-0342">GTP-binding</keyword>
<comment type="catalytic activity">
    <reaction evidence="1">
        <text>adenosylcob(III)inamide + ATP = adenosylcob(III)inamide phosphate + ADP + H(+)</text>
        <dbReference type="Rhea" id="RHEA:15769"/>
        <dbReference type="ChEBI" id="CHEBI:2480"/>
        <dbReference type="ChEBI" id="CHEBI:15378"/>
        <dbReference type="ChEBI" id="CHEBI:30616"/>
        <dbReference type="ChEBI" id="CHEBI:58502"/>
        <dbReference type="ChEBI" id="CHEBI:456216"/>
        <dbReference type="EC" id="2.7.1.156"/>
    </reaction>
</comment>
<dbReference type="EC" id="2.7.1.156" evidence="8"/>
<dbReference type="RefSeq" id="WP_066639942.1">
    <property type="nucleotide sequence ID" value="NZ_CP014989.1"/>
</dbReference>
<evidence type="ECO:0000256" key="7">
    <source>
        <dbReference type="ARBA" id="ARBA00007490"/>
    </source>
</evidence>
<dbReference type="GO" id="GO:0043752">
    <property type="term" value="F:adenosylcobinamide kinase activity"/>
    <property type="evidence" value="ECO:0007669"/>
    <property type="project" value="UniProtKB-EC"/>
</dbReference>
<comment type="similarity">
    <text evidence="7">Belongs to the CobU/CobP family.</text>
</comment>
<dbReference type="GO" id="GO:0009236">
    <property type="term" value="P:cobalamin biosynthetic process"/>
    <property type="evidence" value="ECO:0007669"/>
    <property type="project" value="UniProtKB-UniPathway"/>
</dbReference>
<dbReference type="Proteomes" id="UP000092482">
    <property type="component" value="Chromosome"/>
</dbReference>
<comment type="function">
    <text evidence="4">Catalyzes ATP-dependent phosphorylation of adenosylcobinamide and addition of GMP to adenosylcobinamide phosphate.</text>
</comment>
<dbReference type="GO" id="GO:0008820">
    <property type="term" value="F:cobinamide phosphate guanylyltransferase activity"/>
    <property type="evidence" value="ECO:0007669"/>
    <property type="project" value="UniProtKB-EC"/>
</dbReference>
<evidence type="ECO:0000256" key="14">
    <source>
        <dbReference type="ARBA" id="ARBA00022840"/>
    </source>
</evidence>
<dbReference type="PATRIC" id="fig|1758689.4.peg.2227"/>
<dbReference type="EC" id="2.7.7.62" evidence="9"/>
<evidence type="ECO:0000256" key="19">
    <source>
        <dbReference type="PIRSR" id="PIRSR006135-2"/>
    </source>
</evidence>
<dbReference type="EMBL" id="CP014989">
    <property type="protein sequence ID" value="ANS79533.1"/>
    <property type="molecule type" value="Genomic_DNA"/>
</dbReference>
<sequence length="174" mass="18526">MSLTLLTGGARSGKSALAVRRAQRSGDPVVLVATGQARDEEMADRISRHQAERPASWTTVEAPLDLVDACAALDPGACVVVDCLSLWVSNLMEHGDDEETTLDRARALAAWATAYRGSVIVVTNEVGLGIVPMHPVSRGYRDRLGRVNAVLAREAGLAQLVVAGRTLTLDPQED</sequence>
<dbReference type="PIRSF" id="PIRSF006135">
    <property type="entry name" value="CobU"/>
    <property type="match status" value="1"/>
</dbReference>
<dbReference type="OrthoDB" id="9788370at2"/>
<dbReference type="CDD" id="cd00544">
    <property type="entry name" value="CobU"/>
    <property type="match status" value="1"/>
</dbReference>
<dbReference type="NCBIfam" id="NF004469">
    <property type="entry name" value="PRK05800.1"/>
    <property type="match status" value="1"/>
</dbReference>
<organism evidence="20 21">
    <name type="scientific">Serinicoccus hydrothermalis</name>
    <dbReference type="NCBI Taxonomy" id="1758689"/>
    <lineage>
        <taxon>Bacteria</taxon>
        <taxon>Bacillati</taxon>
        <taxon>Actinomycetota</taxon>
        <taxon>Actinomycetes</taxon>
        <taxon>Micrococcales</taxon>
        <taxon>Ornithinimicrobiaceae</taxon>
        <taxon>Serinicoccus</taxon>
    </lineage>
</organism>
<evidence type="ECO:0000256" key="12">
    <source>
        <dbReference type="ARBA" id="ARBA00022741"/>
    </source>
</evidence>
<dbReference type="Gene3D" id="3.40.50.300">
    <property type="entry name" value="P-loop containing nucleotide triphosphate hydrolases"/>
    <property type="match status" value="1"/>
</dbReference>
<comment type="pathway">
    <text evidence="5">Cofactor biosynthesis; adenosylcobalamin biosynthesis; adenosylcobalamin from cob(II)yrinate a,c-diamide: step 6/7.</text>
</comment>
<dbReference type="GO" id="GO:0005524">
    <property type="term" value="F:ATP binding"/>
    <property type="evidence" value="ECO:0007669"/>
    <property type="project" value="UniProtKB-KW"/>
</dbReference>
<evidence type="ECO:0000256" key="15">
    <source>
        <dbReference type="ARBA" id="ARBA00023134"/>
    </source>
</evidence>
<evidence type="ECO:0000256" key="8">
    <source>
        <dbReference type="ARBA" id="ARBA00012016"/>
    </source>
</evidence>
<dbReference type="UniPathway" id="UPA00148">
    <property type="reaction ID" value="UER00236"/>
</dbReference>
<evidence type="ECO:0000256" key="3">
    <source>
        <dbReference type="ARBA" id="ARBA00001522"/>
    </source>
</evidence>
<proteinExistence type="inferred from homology"/>
<comment type="catalytic activity">
    <reaction evidence="3">
        <text>adenosylcob(III)inamide + GTP = adenosylcob(III)inamide phosphate + GDP + H(+)</text>
        <dbReference type="Rhea" id="RHEA:15765"/>
        <dbReference type="ChEBI" id="CHEBI:2480"/>
        <dbReference type="ChEBI" id="CHEBI:15378"/>
        <dbReference type="ChEBI" id="CHEBI:37565"/>
        <dbReference type="ChEBI" id="CHEBI:58189"/>
        <dbReference type="ChEBI" id="CHEBI:58502"/>
        <dbReference type="EC" id="2.7.1.156"/>
    </reaction>
</comment>
<dbReference type="GO" id="GO:0005525">
    <property type="term" value="F:GTP binding"/>
    <property type="evidence" value="ECO:0007669"/>
    <property type="project" value="UniProtKB-KW"/>
</dbReference>
<feature type="binding site" evidence="19">
    <location>
        <begin position="8"/>
        <end position="15"/>
    </location>
    <ligand>
        <name>GTP</name>
        <dbReference type="ChEBI" id="CHEBI:37565"/>
    </ligand>
</feature>
<evidence type="ECO:0000256" key="5">
    <source>
        <dbReference type="ARBA" id="ARBA00004692"/>
    </source>
</evidence>
<dbReference type="AlphaFoldDB" id="A0A1B1NDM8"/>
<keyword evidence="11 20" id="KW-0808">Transferase</keyword>
<comment type="pathway">
    <text evidence="6">Cofactor biosynthesis; adenosylcobalamin biosynthesis; adenosylcobalamin from cob(II)yrinate a,c-diamide: step 5/7.</text>
</comment>
<dbReference type="PANTHER" id="PTHR34848">
    <property type="match status" value="1"/>
</dbReference>
<evidence type="ECO:0000256" key="16">
    <source>
        <dbReference type="ARBA" id="ARBA00029570"/>
    </source>
</evidence>
<dbReference type="SUPFAM" id="SSF52540">
    <property type="entry name" value="P-loop containing nucleoside triphosphate hydrolases"/>
    <property type="match status" value="1"/>
</dbReference>
<evidence type="ECO:0000313" key="21">
    <source>
        <dbReference type="Proteomes" id="UP000092482"/>
    </source>
</evidence>
<evidence type="ECO:0000256" key="1">
    <source>
        <dbReference type="ARBA" id="ARBA00000312"/>
    </source>
</evidence>
<protein>
    <recommendedName>
        <fullName evidence="16">Adenosylcobinamide kinase</fullName>
        <ecNumber evidence="8">2.7.1.156</ecNumber>
        <ecNumber evidence="9">2.7.7.62</ecNumber>
    </recommendedName>
    <alternativeName>
        <fullName evidence="17">Adenosylcobinamide-phosphate guanylyltransferase</fullName>
    </alternativeName>
</protein>
<evidence type="ECO:0000256" key="18">
    <source>
        <dbReference type="PIRSR" id="PIRSR006135-1"/>
    </source>
</evidence>
<evidence type="ECO:0000256" key="10">
    <source>
        <dbReference type="ARBA" id="ARBA00022573"/>
    </source>
</evidence>
<dbReference type="InterPro" id="IPR027417">
    <property type="entry name" value="P-loop_NTPase"/>
</dbReference>
<keyword evidence="21" id="KW-1185">Reference proteome</keyword>
<keyword evidence="10" id="KW-0169">Cobalamin biosynthesis</keyword>
<evidence type="ECO:0000256" key="2">
    <source>
        <dbReference type="ARBA" id="ARBA00000711"/>
    </source>
</evidence>
<reference evidence="20 21" key="1">
    <citation type="submission" date="2016-03" db="EMBL/GenBank/DDBJ databases">
        <title>Shallow-sea hydrothermal system.</title>
        <authorList>
            <person name="Tang K."/>
        </authorList>
    </citation>
    <scope>NUCLEOTIDE SEQUENCE [LARGE SCALE GENOMIC DNA]</scope>
    <source>
        <strain evidence="20 21">JLT9</strain>
    </source>
</reference>
<evidence type="ECO:0000313" key="20">
    <source>
        <dbReference type="EMBL" id="ANS79533.1"/>
    </source>
</evidence>
<keyword evidence="20" id="KW-0548">Nucleotidyltransferase</keyword>
<gene>
    <name evidence="20" type="ORF">SGUI_2137</name>
</gene>
<evidence type="ECO:0000256" key="13">
    <source>
        <dbReference type="ARBA" id="ARBA00022777"/>
    </source>
</evidence>
<feature type="binding site" evidence="19">
    <location>
        <position position="61"/>
    </location>
    <ligand>
        <name>GTP</name>
        <dbReference type="ChEBI" id="CHEBI:37565"/>
    </ligand>
</feature>
<dbReference type="STRING" id="1758689.SGUI_2137"/>
<feature type="binding site" evidence="19">
    <location>
        <begin position="33"/>
        <end position="35"/>
    </location>
    <ligand>
        <name>GTP</name>
        <dbReference type="ChEBI" id="CHEBI:37565"/>
    </ligand>
</feature>
<evidence type="ECO:0000256" key="11">
    <source>
        <dbReference type="ARBA" id="ARBA00022679"/>
    </source>
</evidence>
<name>A0A1B1NDM8_9MICO</name>
<dbReference type="PANTHER" id="PTHR34848:SF1">
    <property type="entry name" value="BIFUNCTIONAL ADENOSYLCOBALAMIN BIOSYNTHESIS PROTEIN COBU"/>
    <property type="match status" value="1"/>
</dbReference>
<keyword evidence="13" id="KW-0418">Kinase</keyword>
<evidence type="ECO:0000256" key="17">
    <source>
        <dbReference type="ARBA" id="ARBA00030571"/>
    </source>
</evidence>
<feature type="binding site" evidence="19">
    <location>
        <position position="82"/>
    </location>
    <ligand>
        <name>GTP</name>
        <dbReference type="ChEBI" id="CHEBI:37565"/>
    </ligand>
</feature>
<dbReference type="Pfam" id="PF02283">
    <property type="entry name" value="CobU"/>
    <property type="match status" value="1"/>
</dbReference>
<comment type="catalytic activity">
    <reaction evidence="2">
        <text>adenosylcob(III)inamide phosphate + GTP + H(+) = adenosylcob(III)inamide-GDP + diphosphate</text>
        <dbReference type="Rhea" id="RHEA:22712"/>
        <dbReference type="ChEBI" id="CHEBI:15378"/>
        <dbReference type="ChEBI" id="CHEBI:33019"/>
        <dbReference type="ChEBI" id="CHEBI:37565"/>
        <dbReference type="ChEBI" id="CHEBI:58502"/>
        <dbReference type="ChEBI" id="CHEBI:60487"/>
        <dbReference type="EC" id="2.7.7.62"/>
    </reaction>
</comment>
<keyword evidence="14" id="KW-0067">ATP-binding</keyword>
<keyword evidence="12 19" id="KW-0547">Nucleotide-binding</keyword>
<feature type="active site" description="GMP-histidine intermediate" evidence="18">
    <location>
        <position position="49"/>
    </location>
</feature>
<evidence type="ECO:0000256" key="9">
    <source>
        <dbReference type="ARBA" id="ARBA00012523"/>
    </source>
</evidence>
<dbReference type="KEGG" id="serj:SGUI_2137"/>
<evidence type="ECO:0000256" key="4">
    <source>
        <dbReference type="ARBA" id="ARBA00003889"/>
    </source>
</evidence>
<accession>A0A1B1NDM8</accession>